<feature type="transmembrane region" description="Helical" evidence="2">
    <location>
        <begin position="73"/>
        <end position="97"/>
    </location>
</feature>
<feature type="transmembrane region" description="Helical" evidence="2">
    <location>
        <begin position="34"/>
        <end position="53"/>
    </location>
</feature>
<feature type="transmembrane region" description="Helical" evidence="2">
    <location>
        <begin position="362"/>
        <end position="382"/>
    </location>
</feature>
<gene>
    <name evidence="4" type="ORF">U0042_24760</name>
</gene>
<evidence type="ECO:0000259" key="3">
    <source>
        <dbReference type="Pfam" id="PF01757"/>
    </source>
</evidence>
<keyword evidence="4" id="KW-0808">Transferase</keyword>
<keyword evidence="4" id="KW-0012">Acyltransferase</keyword>
<dbReference type="PANTHER" id="PTHR23028">
    <property type="entry name" value="ACETYLTRANSFERASE"/>
    <property type="match status" value="1"/>
</dbReference>
<feature type="transmembrane region" description="Helical" evidence="2">
    <location>
        <begin position="202"/>
        <end position="222"/>
    </location>
</feature>
<evidence type="ECO:0000313" key="4">
    <source>
        <dbReference type="EMBL" id="WQD77236.1"/>
    </source>
</evidence>
<organism evidence="4 5">
    <name type="scientific">Paraburkholderia kururiensis</name>
    <dbReference type="NCBI Taxonomy" id="984307"/>
    <lineage>
        <taxon>Bacteria</taxon>
        <taxon>Pseudomonadati</taxon>
        <taxon>Pseudomonadota</taxon>
        <taxon>Betaproteobacteria</taxon>
        <taxon>Burkholderiales</taxon>
        <taxon>Burkholderiaceae</taxon>
        <taxon>Paraburkholderia</taxon>
    </lineage>
</organism>
<evidence type="ECO:0000313" key="5">
    <source>
        <dbReference type="Proteomes" id="UP001325479"/>
    </source>
</evidence>
<evidence type="ECO:0000256" key="2">
    <source>
        <dbReference type="SAM" id="Phobius"/>
    </source>
</evidence>
<keyword evidence="2" id="KW-0472">Membrane</keyword>
<dbReference type="GO" id="GO:0016746">
    <property type="term" value="F:acyltransferase activity"/>
    <property type="evidence" value="ECO:0007669"/>
    <property type="project" value="UniProtKB-KW"/>
</dbReference>
<dbReference type="Pfam" id="PF01757">
    <property type="entry name" value="Acyl_transf_3"/>
    <property type="match status" value="1"/>
</dbReference>
<feature type="transmembrane region" description="Helical" evidence="2">
    <location>
        <begin position="266"/>
        <end position="286"/>
    </location>
</feature>
<feature type="transmembrane region" description="Helical" evidence="2">
    <location>
        <begin position="168"/>
        <end position="187"/>
    </location>
</feature>
<feature type="transmembrane region" description="Helical" evidence="2">
    <location>
        <begin position="292"/>
        <end position="314"/>
    </location>
</feature>
<protein>
    <submittedName>
        <fullName evidence="4">Acyltransferase</fullName>
        <ecNumber evidence="4">2.3.1.-</ecNumber>
    </submittedName>
</protein>
<reference evidence="4 5" key="1">
    <citation type="submission" date="2023-12" db="EMBL/GenBank/DDBJ databases">
        <title>Genome sequencing and assembly of bacterial species from a model synthetic community.</title>
        <authorList>
            <person name="Hogle S.L."/>
        </authorList>
    </citation>
    <scope>NUCLEOTIDE SEQUENCE [LARGE SCALE GENOMIC DNA]</scope>
    <source>
        <strain evidence="4 5">HAMBI 2494</strain>
    </source>
</reference>
<dbReference type="EMBL" id="CP139965">
    <property type="protein sequence ID" value="WQD77236.1"/>
    <property type="molecule type" value="Genomic_DNA"/>
</dbReference>
<name>A0ABZ0WIU1_9BURK</name>
<dbReference type="EC" id="2.3.1.-" evidence="4"/>
<feature type="transmembrane region" description="Helical" evidence="2">
    <location>
        <begin position="326"/>
        <end position="342"/>
    </location>
</feature>
<feature type="compositionally biased region" description="Polar residues" evidence="1">
    <location>
        <begin position="17"/>
        <end position="26"/>
    </location>
</feature>
<dbReference type="InterPro" id="IPR050879">
    <property type="entry name" value="Acyltransferase_3"/>
</dbReference>
<evidence type="ECO:0000256" key="1">
    <source>
        <dbReference type="SAM" id="MobiDB-lite"/>
    </source>
</evidence>
<feature type="domain" description="Acyltransferase 3" evidence="3">
    <location>
        <begin position="31"/>
        <end position="379"/>
    </location>
</feature>
<keyword evidence="2" id="KW-0812">Transmembrane</keyword>
<dbReference type="RefSeq" id="WP_114814759.1">
    <property type="nucleotide sequence ID" value="NZ_CP139965.1"/>
</dbReference>
<proteinExistence type="predicted"/>
<feature type="region of interest" description="Disordered" evidence="1">
    <location>
        <begin position="1"/>
        <end position="26"/>
    </location>
</feature>
<accession>A0ABZ0WIU1</accession>
<keyword evidence="5" id="KW-1185">Reference proteome</keyword>
<sequence length="406" mass="43705">MDGLSAVRSAGARAEGNTGNTGSAASGKSLKIDAIRFLAATWVMLYHFGPPPFKEIFKAMLPPALAPVGGALWSGSVVLFAGPAAVIVFFVISGYCIHHAWHRDAVLKPVNYFASRYVRIGLPLAVAVLVCQPLPGAGNLLQSVLWSLYCEIVYYTLYPLLRSYFRYAGEMIVGIALAGAAMVWYVHTHTHIVCEHCVYETYGVAGTSLLYLPGWLLGCLVAEIQQTGLTRAGERGAASARSSMSPFTARFAGTLRVVAQALSTQLVVTRIAVVTAASLTFVLASTSRIKPAFLPFIGPDITLPVFQLVATAWLAAELARPSRSRFWHRVGALGAWSYSLYLCHKLAQAILGVTGSPPGVVAAWFATVVIALAVSYAFYLAVERPSHRLAHRLRKFAQRAPTRPAV</sequence>
<keyword evidence="2" id="KW-1133">Transmembrane helix</keyword>
<dbReference type="InterPro" id="IPR002656">
    <property type="entry name" value="Acyl_transf_3_dom"/>
</dbReference>
<dbReference type="Proteomes" id="UP001325479">
    <property type="component" value="Chromosome"/>
</dbReference>